<organism evidence="1 2">
    <name type="scientific">Rhabditophanes sp. KR3021</name>
    <dbReference type="NCBI Taxonomy" id="114890"/>
    <lineage>
        <taxon>Eukaryota</taxon>
        <taxon>Metazoa</taxon>
        <taxon>Ecdysozoa</taxon>
        <taxon>Nematoda</taxon>
        <taxon>Chromadorea</taxon>
        <taxon>Rhabditida</taxon>
        <taxon>Tylenchina</taxon>
        <taxon>Panagrolaimomorpha</taxon>
        <taxon>Strongyloidoidea</taxon>
        <taxon>Alloionematidae</taxon>
        <taxon>Rhabditophanes</taxon>
    </lineage>
</organism>
<protein>
    <submittedName>
        <fullName evidence="2">Triple QxxK/R motif-containing protein</fullName>
    </submittedName>
</protein>
<dbReference type="Proteomes" id="UP000095286">
    <property type="component" value="Unplaced"/>
</dbReference>
<accession>A0AC35U639</accession>
<dbReference type="WBParaSite" id="RSKR_0000809350.1">
    <property type="protein sequence ID" value="RSKR_0000809350.1"/>
    <property type="gene ID" value="RSKR_0000809350"/>
</dbReference>
<evidence type="ECO:0000313" key="1">
    <source>
        <dbReference type="Proteomes" id="UP000095286"/>
    </source>
</evidence>
<evidence type="ECO:0000313" key="2">
    <source>
        <dbReference type="WBParaSite" id="RSKR_0000809350.1"/>
    </source>
</evidence>
<proteinExistence type="predicted"/>
<sequence>MDYQRLGSTPKRRQSLVEAAEKHFDTNSLILIVNVLILFAAMGLLYMVATSASFKFGSFNIN</sequence>
<reference evidence="2" key="1">
    <citation type="submission" date="2016-11" db="UniProtKB">
        <authorList>
            <consortium name="WormBaseParasite"/>
        </authorList>
    </citation>
    <scope>IDENTIFICATION</scope>
    <source>
        <strain evidence="2">KR3021</strain>
    </source>
</reference>
<name>A0AC35U639_9BILA</name>